<name>A0ABT6L0U6_9MYCO</name>
<feature type="transmembrane region" description="Helical" evidence="1">
    <location>
        <begin position="214"/>
        <end position="237"/>
    </location>
</feature>
<keyword evidence="1" id="KW-1133">Transmembrane helix</keyword>
<feature type="transmembrane region" description="Helical" evidence="1">
    <location>
        <begin position="26"/>
        <end position="47"/>
    </location>
</feature>
<dbReference type="InterPro" id="IPR046671">
    <property type="entry name" value="DUF6541"/>
</dbReference>
<reference evidence="2 3" key="1">
    <citation type="submission" date="2023-04" db="EMBL/GenBank/DDBJ databases">
        <title>Forest soil microbial communities from Buena Vista Peninsula, Colon Province, Panama.</title>
        <authorList>
            <person name="Bouskill N."/>
        </authorList>
    </citation>
    <scope>NUCLEOTIDE SEQUENCE [LARGE SCALE GENOMIC DNA]</scope>
    <source>
        <strain evidence="2 3">AC80</strain>
    </source>
</reference>
<organism evidence="2 3">
    <name type="scientific">Mycolicibacterium frederiksbergense</name>
    <dbReference type="NCBI Taxonomy" id="117567"/>
    <lineage>
        <taxon>Bacteria</taxon>
        <taxon>Bacillati</taxon>
        <taxon>Actinomycetota</taxon>
        <taxon>Actinomycetes</taxon>
        <taxon>Mycobacteriales</taxon>
        <taxon>Mycobacteriaceae</taxon>
        <taxon>Mycolicibacterium</taxon>
    </lineage>
</organism>
<feature type="transmembrane region" description="Helical" evidence="1">
    <location>
        <begin position="249"/>
        <end position="269"/>
    </location>
</feature>
<dbReference type="Proteomes" id="UP001160130">
    <property type="component" value="Unassembled WGS sequence"/>
</dbReference>
<evidence type="ECO:0000256" key="1">
    <source>
        <dbReference type="SAM" id="Phobius"/>
    </source>
</evidence>
<proteinExistence type="predicted"/>
<evidence type="ECO:0000313" key="3">
    <source>
        <dbReference type="Proteomes" id="UP001160130"/>
    </source>
</evidence>
<feature type="transmembrane region" description="Helical" evidence="1">
    <location>
        <begin position="83"/>
        <end position="103"/>
    </location>
</feature>
<dbReference type="EMBL" id="JARXVE010000004">
    <property type="protein sequence ID" value="MDH6196571.1"/>
    <property type="molecule type" value="Genomic_DNA"/>
</dbReference>
<feature type="transmembrane region" description="Helical" evidence="1">
    <location>
        <begin position="305"/>
        <end position="332"/>
    </location>
</feature>
<feature type="transmembrane region" description="Helical" evidence="1">
    <location>
        <begin position="505"/>
        <end position="526"/>
    </location>
</feature>
<evidence type="ECO:0000313" key="2">
    <source>
        <dbReference type="EMBL" id="MDH6196571.1"/>
    </source>
</evidence>
<keyword evidence="1" id="KW-0472">Membrane</keyword>
<feature type="transmembrane region" description="Helical" evidence="1">
    <location>
        <begin position="430"/>
        <end position="449"/>
    </location>
</feature>
<feature type="transmembrane region" description="Helical" evidence="1">
    <location>
        <begin position="469"/>
        <end position="493"/>
    </location>
</feature>
<feature type="transmembrane region" description="Helical" evidence="1">
    <location>
        <begin position="275"/>
        <end position="293"/>
    </location>
</feature>
<evidence type="ECO:0008006" key="4">
    <source>
        <dbReference type="Google" id="ProtNLM"/>
    </source>
</evidence>
<feature type="transmembrane region" description="Helical" evidence="1">
    <location>
        <begin position="344"/>
        <end position="362"/>
    </location>
</feature>
<keyword evidence="1" id="KW-0812">Transmembrane</keyword>
<sequence length="678" mass="72385">MSARLRVSATEVMLGPVALGSHTSPVGLGFGVLTALLLLVIPGALIGRAGGLSFWVAVAMGPALTYGTVALAIVPLGALGVPWNTWTALFAVIVVGIVAAGFYRVLSRFRDRDAESLGIARAPALLVAGGVLLGAALILAAAIAGLVHWQSAPSTWDSVWHANTVRFILDTGQASPTHMGELRNVETHEVLYYPSAFHALAAVYSQLTGAAATAAYTVSSVTAAAWLFPVSAAVLTWKIARPHTTEMRTAAVAATAAALTASFTAVPYVEFDVAAMPNLVAYGLAVPAFALIASTPTHRDRIPLAVLALVGVFSVHLTGGVVTVLLVGTWWLVDALWRPMRGRLPDFLALAAVAVPTVLVLLPQFLGVLQQADIIVGHAFVNHLGKKASLFSAVVQHTRHLNDFPIQYALIALAAIGGLILLIKKIWWPLAVWLLLIVSIVHSGAPFGGPVGAITGRFSDLFYSDPRRLSAVVTLLYAPMAAIGLCALVLLGATLLARAGARQTWIRATATVLLAATTVGLAWHYFPRHKFLFGDKYDSVMVADHKLRAFAYLAGLPDARTTRIGDANTDGSAWMYAIAGLNPLWTHYDYPVQQGPGYNRFIFWAYADDADTDPRVAEAVEALNIRYVMTSTPVVRGFAMPDGLVSLDSSRSWEKIYDDGGDRIYRWRGDQDETMGRS</sequence>
<accession>A0ABT6L0U6</accession>
<dbReference type="Pfam" id="PF20176">
    <property type="entry name" value="DUF6541"/>
    <property type="match status" value="1"/>
</dbReference>
<keyword evidence="3" id="KW-1185">Reference proteome</keyword>
<comment type="caution">
    <text evidence="2">The sequence shown here is derived from an EMBL/GenBank/DDBJ whole genome shotgun (WGS) entry which is preliminary data.</text>
</comment>
<feature type="transmembrane region" description="Helical" evidence="1">
    <location>
        <begin position="374"/>
        <end position="394"/>
    </location>
</feature>
<feature type="transmembrane region" description="Helical" evidence="1">
    <location>
        <begin position="54"/>
        <end position="77"/>
    </location>
</feature>
<gene>
    <name evidence="2" type="ORF">M2272_003214</name>
</gene>
<feature type="transmembrane region" description="Helical" evidence="1">
    <location>
        <begin position="406"/>
        <end position="423"/>
    </location>
</feature>
<protein>
    <recommendedName>
        <fullName evidence="4">Transmembrane protein alanine and leucine rich</fullName>
    </recommendedName>
</protein>
<feature type="transmembrane region" description="Helical" evidence="1">
    <location>
        <begin position="124"/>
        <end position="149"/>
    </location>
</feature>